<protein>
    <submittedName>
        <fullName evidence="6">Fosmidomycin resistance protein</fullName>
    </submittedName>
</protein>
<dbReference type="SUPFAM" id="SSF103473">
    <property type="entry name" value="MFS general substrate transporter"/>
    <property type="match status" value="1"/>
</dbReference>
<evidence type="ECO:0000259" key="5">
    <source>
        <dbReference type="PROSITE" id="PS50850"/>
    </source>
</evidence>
<dbReference type="GO" id="GO:0022857">
    <property type="term" value="F:transmembrane transporter activity"/>
    <property type="evidence" value="ECO:0007669"/>
    <property type="project" value="InterPro"/>
</dbReference>
<keyword evidence="3 4" id="KW-0472">Membrane</keyword>
<evidence type="ECO:0000313" key="7">
    <source>
        <dbReference type="Proteomes" id="UP000250086"/>
    </source>
</evidence>
<feature type="transmembrane region" description="Helical" evidence="4">
    <location>
        <begin position="75"/>
        <end position="92"/>
    </location>
</feature>
<evidence type="ECO:0000256" key="2">
    <source>
        <dbReference type="ARBA" id="ARBA00022989"/>
    </source>
</evidence>
<dbReference type="EMBL" id="UAPV01000001">
    <property type="protein sequence ID" value="SPT69209.1"/>
    <property type="molecule type" value="Genomic_DNA"/>
</dbReference>
<dbReference type="PANTHER" id="PTHR43129:SF1">
    <property type="entry name" value="FOSMIDOMYCIN RESISTANCE PROTEIN"/>
    <property type="match status" value="1"/>
</dbReference>
<dbReference type="InterPro" id="IPR020846">
    <property type="entry name" value="MFS_dom"/>
</dbReference>
<reference evidence="6 7" key="1">
    <citation type="submission" date="2018-06" db="EMBL/GenBank/DDBJ databases">
        <authorList>
            <consortium name="Pathogen Informatics"/>
            <person name="Doyle S."/>
        </authorList>
    </citation>
    <scope>NUCLEOTIDE SEQUENCE [LARGE SCALE GENOMIC DNA]</scope>
    <source>
        <strain evidence="6 7">NCTC13093</strain>
    </source>
</reference>
<dbReference type="InterPro" id="IPR036259">
    <property type="entry name" value="MFS_trans_sf"/>
</dbReference>
<feature type="transmembrane region" description="Helical" evidence="4">
    <location>
        <begin position="135"/>
        <end position="153"/>
    </location>
</feature>
<feature type="transmembrane region" description="Helical" evidence="4">
    <location>
        <begin position="279"/>
        <end position="296"/>
    </location>
</feature>
<feature type="transmembrane region" description="Helical" evidence="4">
    <location>
        <begin position="98"/>
        <end position="115"/>
    </location>
</feature>
<evidence type="ECO:0000256" key="1">
    <source>
        <dbReference type="ARBA" id="ARBA00022692"/>
    </source>
</evidence>
<gene>
    <name evidence="6" type="primary">fsr_2</name>
    <name evidence="6" type="ORF">NCTC13093_00573</name>
</gene>
<dbReference type="Gene3D" id="1.20.1250.20">
    <property type="entry name" value="MFS general substrate transporter like domains"/>
    <property type="match status" value="2"/>
</dbReference>
<keyword evidence="2 4" id="KW-1133">Transmembrane helix</keyword>
<dbReference type="GO" id="GO:0005886">
    <property type="term" value="C:plasma membrane"/>
    <property type="evidence" value="ECO:0007669"/>
    <property type="project" value="TreeGrafter"/>
</dbReference>
<feature type="transmembrane region" description="Helical" evidence="4">
    <location>
        <begin position="159"/>
        <end position="181"/>
    </location>
</feature>
<name>A0A2X0V3W5_9GAMM</name>
<dbReference type="InterPro" id="IPR011701">
    <property type="entry name" value="MFS"/>
</dbReference>
<dbReference type="Pfam" id="PF07690">
    <property type="entry name" value="MFS_1"/>
    <property type="match status" value="1"/>
</dbReference>
<proteinExistence type="predicted"/>
<feature type="transmembrane region" description="Helical" evidence="4">
    <location>
        <begin position="12"/>
        <end position="35"/>
    </location>
</feature>
<dbReference type="PANTHER" id="PTHR43129">
    <property type="entry name" value="FOSMIDOMYCIN RESISTANCE PROTEIN"/>
    <property type="match status" value="1"/>
</dbReference>
<keyword evidence="1 4" id="KW-0812">Transmembrane</keyword>
<feature type="transmembrane region" description="Helical" evidence="4">
    <location>
        <begin position="336"/>
        <end position="358"/>
    </location>
</feature>
<dbReference type="PROSITE" id="PS50850">
    <property type="entry name" value="MFS"/>
    <property type="match status" value="1"/>
</dbReference>
<sequence length="396" mass="42892">MADKKISYKENYLIMFGHMADDMCQGALPAILTFMYQEGKLNSYADIAYLITATTIINAIAQPITGYLSDKKPRPYIMTVGMLIAALGIMFLGFMDSMLFMIIAVAVNGLGVAIFHPSAGKLANVFAGKNVGKGMSIFSVGGNIGYAIGPVYFTLFYSFMGLSASVMIMLPAAIMAIIFSMRSRRYNVYSRKAEIRRINKIKSGDAKENYAGTFILLLLVFARSAAMFSLTTFLPLYFISILDVSDKISTISVTIFAMAGAIATFFGGPLADRFGFTQIVRVSSFLAIPFAFIFIYTHNIYAALLMLIPLSVFYYAGMSPIVVIGQKLLCNHVGMATGLTIGLGISFGGLIAPVIGSIGDNYGIWYAMLTVAFILVIAALTSLLVPVVNQRQTKAS</sequence>
<feature type="transmembrane region" description="Helical" evidence="4">
    <location>
        <begin position="210"/>
        <end position="236"/>
    </location>
</feature>
<keyword evidence="7" id="KW-1185">Reference proteome</keyword>
<evidence type="ECO:0000256" key="3">
    <source>
        <dbReference type="ARBA" id="ARBA00023136"/>
    </source>
</evidence>
<evidence type="ECO:0000313" key="6">
    <source>
        <dbReference type="EMBL" id="SPT69209.1"/>
    </source>
</evidence>
<feature type="transmembrane region" description="Helical" evidence="4">
    <location>
        <begin position="248"/>
        <end position="267"/>
    </location>
</feature>
<dbReference type="CDD" id="cd17478">
    <property type="entry name" value="MFS_FsR"/>
    <property type="match status" value="1"/>
</dbReference>
<organism evidence="6 7">
    <name type="scientific">Anaerobiospirillum thomasii</name>
    <dbReference type="NCBI Taxonomy" id="179995"/>
    <lineage>
        <taxon>Bacteria</taxon>
        <taxon>Pseudomonadati</taxon>
        <taxon>Pseudomonadota</taxon>
        <taxon>Gammaproteobacteria</taxon>
        <taxon>Aeromonadales</taxon>
        <taxon>Succinivibrionaceae</taxon>
        <taxon>Anaerobiospirillum</taxon>
    </lineage>
</organism>
<feature type="transmembrane region" description="Helical" evidence="4">
    <location>
        <begin position="302"/>
        <end position="324"/>
    </location>
</feature>
<dbReference type="RefSeq" id="WP_113743395.1">
    <property type="nucleotide sequence ID" value="NZ_UAPU01000007.1"/>
</dbReference>
<feature type="domain" description="Major facilitator superfamily (MFS) profile" evidence="5">
    <location>
        <begin position="10"/>
        <end position="390"/>
    </location>
</feature>
<accession>A0A2X0V3W5</accession>
<dbReference type="OrthoDB" id="9770492at2"/>
<feature type="transmembrane region" description="Helical" evidence="4">
    <location>
        <begin position="364"/>
        <end position="388"/>
    </location>
</feature>
<evidence type="ECO:0000256" key="4">
    <source>
        <dbReference type="SAM" id="Phobius"/>
    </source>
</evidence>
<dbReference type="AlphaFoldDB" id="A0A2X0V3W5"/>
<dbReference type="Proteomes" id="UP000250086">
    <property type="component" value="Unassembled WGS sequence"/>
</dbReference>
<feature type="transmembrane region" description="Helical" evidence="4">
    <location>
        <begin position="47"/>
        <end position="68"/>
    </location>
</feature>